<dbReference type="CDD" id="cd00934">
    <property type="entry name" value="PTB"/>
    <property type="match status" value="1"/>
</dbReference>
<dbReference type="Proteomes" id="UP001174909">
    <property type="component" value="Unassembled WGS sequence"/>
</dbReference>
<organism evidence="1 2">
    <name type="scientific">Geodia barretti</name>
    <name type="common">Barrett's horny sponge</name>
    <dbReference type="NCBI Taxonomy" id="519541"/>
    <lineage>
        <taxon>Eukaryota</taxon>
        <taxon>Metazoa</taxon>
        <taxon>Porifera</taxon>
        <taxon>Demospongiae</taxon>
        <taxon>Heteroscleromorpha</taxon>
        <taxon>Tetractinellida</taxon>
        <taxon>Astrophorina</taxon>
        <taxon>Geodiidae</taxon>
        <taxon>Geodia</taxon>
    </lineage>
</organism>
<keyword evidence="2" id="KW-1185">Reference proteome</keyword>
<dbReference type="AlphaFoldDB" id="A0AA35TLU5"/>
<accession>A0AA35TLU5</accession>
<dbReference type="Gene3D" id="2.30.29.30">
    <property type="entry name" value="Pleckstrin-homology domain (PH domain)/Phosphotyrosine-binding domain (PTB)"/>
    <property type="match status" value="1"/>
</dbReference>
<dbReference type="SUPFAM" id="SSF50729">
    <property type="entry name" value="PH domain-like"/>
    <property type="match status" value="1"/>
</dbReference>
<evidence type="ECO:0000313" key="1">
    <source>
        <dbReference type="EMBL" id="CAI8050533.1"/>
    </source>
</evidence>
<proteinExistence type="predicted"/>
<dbReference type="InterPro" id="IPR011993">
    <property type="entry name" value="PH-like_dom_sf"/>
</dbReference>
<protein>
    <recommendedName>
        <fullName evidence="3">PID domain-containing protein</fullName>
    </recommendedName>
</protein>
<evidence type="ECO:0000313" key="2">
    <source>
        <dbReference type="Proteomes" id="UP001174909"/>
    </source>
</evidence>
<name>A0AA35TLU5_GEOBA</name>
<evidence type="ECO:0008006" key="3">
    <source>
        <dbReference type="Google" id="ProtNLM"/>
    </source>
</evidence>
<comment type="caution">
    <text evidence="1">The sequence shown here is derived from an EMBL/GenBank/DDBJ whole genome shotgun (WGS) entry which is preliminary data.</text>
</comment>
<sequence length="111" mass="12543">MASSQGASQLFQVLYLGSTRVDRHCSHTIMPWIAEELKLRTEQKIFTWLNPGENGVSYVANTGVELFHHAYSTILRCATGVDGITFAYIIREEDGSRYTCHVFQCLTPEEV</sequence>
<dbReference type="EMBL" id="CASHTH010003874">
    <property type="protein sequence ID" value="CAI8050533.1"/>
    <property type="molecule type" value="Genomic_DNA"/>
</dbReference>
<reference evidence="1" key="1">
    <citation type="submission" date="2023-03" db="EMBL/GenBank/DDBJ databases">
        <authorList>
            <person name="Steffen K."/>
            <person name="Cardenas P."/>
        </authorList>
    </citation>
    <scope>NUCLEOTIDE SEQUENCE</scope>
</reference>
<gene>
    <name evidence="1" type="ORF">GBAR_LOCUS27743</name>
</gene>